<dbReference type="CDD" id="cd01448">
    <property type="entry name" value="TST_Repeat_1"/>
    <property type="match status" value="1"/>
</dbReference>
<evidence type="ECO:0000256" key="2">
    <source>
        <dbReference type="ARBA" id="ARBA00022737"/>
    </source>
</evidence>
<dbReference type="SUPFAM" id="SSF52821">
    <property type="entry name" value="Rhodanese/Cell cycle control phosphatase"/>
    <property type="match status" value="2"/>
</dbReference>
<dbReference type="GO" id="GO:0004792">
    <property type="term" value="F:thiosulfate-cyanide sulfurtransferase activity"/>
    <property type="evidence" value="ECO:0007669"/>
    <property type="project" value="TreeGrafter"/>
</dbReference>
<dbReference type="RefSeq" id="WP_079644354.1">
    <property type="nucleotide sequence ID" value="NZ_FUZF01000015.1"/>
</dbReference>
<dbReference type="PROSITE" id="PS50206">
    <property type="entry name" value="RHODANESE_3"/>
    <property type="match status" value="2"/>
</dbReference>
<feature type="domain" description="Rhodanese" evidence="3">
    <location>
        <begin position="42"/>
        <end position="131"/>
    </location>
</feature>
<dbReference type="EMBL" id="FUZF01000015">
    <property type="protein sequence ID" value="SKB92864.1"/>
    <property type="molecule type" value="Genomic_DNA"/>
</dbReference>
<dbReference type="InterPro" id="IPR036873">
    <property type="entry name" value="Rhodanese-like_dom_sf"/>
</dbReference>
<dbReference type="SMART" id="SM00450">
    <property type="entry name" value="RHOD"/>
    <property type="match status" value="2"/>
</dbReference>
<evidence type="ECO:0000256" key="1">
    <source>
        <dbReference type="ARBA" id="ARBA00022679"/>
    </source>
</evidence>
<dbReference type="PANTHER" id="PTHR11364:SF27">
    <property type="entry name" value="SULFURTRANSFERASE"/>
    <property type="match status" value="1"/>
</dbReference>
<dbReference type="InterPro" id="IPR001763">
    <property type="entry name" value="Rhodanese-like_dom"/>
</dbReference>
<keyword evidence="1 4" id="KW-0808">Transferase</keyword>
<sequence>MKSPLINVQQLRNLSHSHNIILLDATIDKVNEKIDNNNISLIPNSIFFDIEGVFSDHSTGLPHTMVDPITFTAHVQNLGINQDSIVIIYDRWGVYSSPRAWWMFRYMGHEQTYVLDGGVKAWQIADLPVSNRHHIPTERGNFQSVVQADWFKNTKDILQHLKSKTSTIIDARGAGRFSGTVAEPRPGVRSGHIPTSSNLPFDQVLEGPFLKDKALLEPLFAPHLREAHSNIFTCGSGITASILALAAYQTGVKNIAVYDGSWAEWGADHALPME</sequence>
<proteinExistence type="predicted"/>
<gene>
    <name evidence="4" type="ORF">SAMN05660841_03088</name>
</gene>
<keyword evidence="5" id="KW-1185">Reference proteome</keyword>
<accession>A0A1T5F9Q7</accession>
<keyword evidence="2" id="KW-0677">Repeat</keyword>
<evidence type="ECO:0000313" key="4">
    <source>
        <dbReference type="EMBL" id="SKB92864.1"/>
    </source>
</evidence>
<evidence type="ECO:0000259" key="3">
    <source>
        <dbReference type="PROSITE" id="PS50206"/>
    </source>
</evidence>
<dbReference type="OrthoDB" id="9770030at2"/>
<name>A0A1T5F9Q7_9SPHI</name>
<dbReference type="STRING" id="1513896.SAMN05660841_03088"/>
<dbReference type="Proteomes" id="UP000190150">
    <property type="component" value="Unassembled WGS sequence"/>
</dbReference>
<dbReference type="AlphaFoldDB" id="A0A1T5F9Q7"/>
<keyword evidence="4" id="KW-0670">Pyruvate</keyword>
<dbReference type="PANTHER" id="PTHR11364">
    <property type="entry name" value="THIOSULFATE SULFERTANSFERASE"/>
    <property type="match status" value="1"/>
</dbReference>
<dbReference type="InterPro" id="IPR045078">
    <property type="entry name" value="TST/MPST-like"/>
</dbReference>
<reference evidence="5" key="1">
    <citation type="submission" date="2017-02" db="EMBL/GenBank/DDBJ databases">
        <authorList>
            <person name="Varghese N."/>
            <person name="Submissions S."/>
        </authorList>
    </citation>
    <scope>NUCLEOTIDE SEQUENCE [LARGE SCALE GENOMIC DNA]</scope>
    <source>
        <strain evidence="5">DSM 24091</strain>
    </source>
</reference>
<protein>
    <submittedName>
        <fullName evidence="4">Thiosulfate/3-mercaptopyruvate sulfurtransferase</fullName>
    </submittedName>
</protein>
<organism evidence="4 5">
    <name type="scientific">Sphingobacterium nematocida</name>
    <dbReference type="NCBI Taxonomy" id="1513896"/>
    <lineage>
        <taxon>Bacteria</taxon>
        <taxon>Pseudomonadati</taxon>
        <taxon>Bacteroidota</taxon>
        <taxon>Sphingobacteriia</taxon>
        <taxon>Sphingobacteriales</taxon>
        <taxon>Sphingobacteriaceae</taxon>
        <taxon>Sphingobacterium</taxon>
    </lineage>
</organism>
<feature type="domain" description="Rhodanese" evidence="3">
    <location>
        <begin position="162"/>
        <end position="274"/>
    </location>
</feature>
<dbReference type="CDD" id="cd01449">
    <property type="entry name" value="TST_Repeat_2"/>
    <property type="match status" value="1"/>
</dbReference>
<evidence type="ECO:0000313" key="5">
    <source>
        <dbReference type="Proteomes" id="UP000190150"/>
    </source>
</evidence>
<dbReference type="Pfam" id="PF00581">
    <property type="entry name" value="Rhodanese"/>
    <property type="match status" value="2"/>
</dbReference>
<dbReference type="Gene3D" id="3.40.250.10">
    <property type="entry name" value="Rhodanese-like domain"/>
    <property type="match status" value="2"/>
</dbReference>